<evidence type="ECO:0000256" key="2">
    <source>
        <dbReference type="ARBA" id="ARBA00022768"/>
    </source>
</evidence>
<dbReference type="GO" id="GO:0005739">
    <property type="term" value="C:mitochondrion"/>
    <property type="evidence" value="ECO:0007669"/>
    <property type="project" value="UniProtKB-SubCell"/>
</dbReference>
<dbReference type="SUPFAM" id="SSF54713">
    <property type="entry name" value="Elongation factor Ts (EF-Ts), dimerisation domain"/>
    <property type="match status" value="1"/>
</dbReference>
<dbReference type="GeneID" id="25335051"/>
<dbReference type="InterPro" id="IPR036402">
    <property type="entry name" value="EF-Ts_dimer_sf"/>
</dbReference>
<keyword evidence="7" id="KW-0732">Signal</keyword>
<reference evidence="9" key="2">
    <citation type="submission" date="2013-10" db="EMBL/GenBank/DDBJ databases">
        <authorList>
            <person name="Aslett M."/>
        </authorList>
    </citation>
    <scope>NUCLEOTIDE SEQUENCE [LARGE SCALE GENOMIC DNA]</scope>
    <source>
        <strain evidence="9">Weybridge</strain>
    </source>
</reference>
<dbReference type="RefSeq" id="XP_013338165.1">
    <property type="nucleotide sequence ID" value="XM_013482711.1"/>
</dbReference>
<comment type="similarity">
    <text evidence="1 4">Belongs to the EF-Ts family.</text>
</comment>
<evidence type="ECO:0000256" key="1">
    <source>
        <dbReference type="ARBA" id="ARBA00005532"/>
    </source>
</evidence>
<protein>
    <recommendedName>
        <fullName evidence="4">Elongation factor Ts, mitochondrial</fullName>
        <shortName evidence="4">EF-Ts</shortName>
        <shortName evidence="4">EF-TsMt</shortName>
    </recommendedName>
</protein>
<evidence type="ECO:0000256" key="6">
    <source>
        <dbReference type="SAM" id="MobiDB-lite"/>
    </source>
</evidence>
<dbReference type="AlphaFoldDB" id="U6MIQ4"/>
<feature type="domain" description="Translation elongation factor EFTs/EF1B dimerisation" evidence="8">
    <location>
        <begin position="277"/>
        <end position="476"/>
    </location>
</feature>
<evidence type="ECO:0000313" key="9">
    <source>
        <dbReference type="EMBL" id="CDJ61515.1"/>
    </source>
</evidence>
<dbReference type="OMA" id="VSTCREA"/>
<dbReference type="OrthoDB" id="277235at2759"/>
<accession>U6MIQ4</accession>
<dbReference type="PANTHER" id="PTHR11741:SF0">
    <property type="entry name" value="ELONGATION FACTOR TS, MITOCHONDRIAL"/>
    <property type="match status" value="1"/>
</dbReference>
<evidence type="ECO:0000259" key="8">
    <source>
        <dbReference type="Pfam" id="PF00889"/>
    </source>
</evidence>
<keyword evidence="3 4" id="KW-0648">Protein biosynthesis</keyword>
<comment type="function">
    <text evidence="4">Associates with the EF-Tu.GDP complex and induces the exchange of GDP to GTP. It remains bound to the aminoacyl-tRNA.EF-Tu.GTP complex up to the GTP hydrolysis stage on the ribosome.</text>
</comment>
<keyword evidence="2 4" id="KW-0251">Elongation factor</keyword>
<keyword evidence="4" id="KW-0496">Mitochondrion</keyword>
<dbReference type="HAMAP" id="MF_00050">
    <property type="entry name" value="EF_Ts"/>
    <property type="match status" value="1"/>
</dbReference>
<dbReference type="Gene3D" id="1.10.8.10">
    <property type="entry name" value="DNA helicase RuvA subunit, C-terminal domain"/>
    <property type="match status" value="1"/>
</dbReference>
<feature type="coiled-coil region" evidence="5">
    <location>
        <begin position="351"/>
        <end position="378"/>
    </location>
</feature>
<evidence type="ECO:0000256" key="7">
    <source>
        <dbReference type="SAM" id="SignalP"/>
    </source>
</evidence>
<dbReference type="InterPro" id="IPR001816">
    <property type="entry name" value="Transl_elong_EFTs/EF1B"/>
</dbReference>
<dbReference type="Pfam" id="PF00889">
    <property type="entry name" value="EF_TS"/>
    <property type="match status" value="1"/>
</dbReference>
<comment type="subcellular location">
    <subcellularLocation>
        <location evidence="4">Mitochondrion</location>
    </subcellularLocation>
</comment>
<feature type="signal peptide" evidence="7">
    <location>
        <begin position="1"/>
        <end position="19"/>
    </location>
</feature>
<keyword evidence="10" id="KW-1185">Reference proteome</keyword>
<feature type="compositionally biased region" description="Low complexity" evidence="6">
    <location>
        <begin position="35"/>
        <end position="54"/>
    </location>
</feature>
<evidence type="ECO:0000256" key="4">
    <source>
        <dbReference type="HAMAP-Rule" id="MF_03135"/>
    </source>
</evidence>
<dbReference type="PANTHER" id="PTHR11741">
    <property type="entry name" value="ELONGATION FACTOR TS"/>
    <property type="match status" value="1"/>
</dbReference>
<evidence type="ECO:0000256" key="3">
    <source>
        <dbReference type="ARBA" id="ARBA00022917"/>
    </source>
</evidence>
<evidence type="ECO:0000256" key="5">
    <source>
        <dbReference type="SAM" id="Coils"/>
    </source>
</evidence>
<dbReference type="CDD" id="cd14275">
    <property type="entry name" value="UBA_EF-Ts"/>
    <property type="match status" value="1"/>
</dbReference>
<dbReference type="GO" id="GO:0003746">
    <property type="term" value="F:translation elongation factor activity"/>
    <property type="evidence" value="ECO:0007669"/>
    <property type="project" value="UniProtKB-UniRule"/>
</dbReference>
<dbReference type="EMBL" id="HG722106">
    <property type="protein sequence ID" value="CDJ61515.1"/>
    <property type="molecule type" value="Genomic_DNA"/>
</dbReference>
<organism evidence="9 10">
    <name type="scientific">Eimeria maxima</name>
    <name type="common">Coccidian parasite</name>
    <dbReference type="NCBI Taxonomy" id="5804"/>
    <lineage>
        <taxon>Eukaryota</taxon>
        <taxon>Sar</taxon>
        <taxon>Alveolata</taxon>
        <taxon>Apicomplexa</taxon>
        <taxon>Conoidasida</taxon>
        <taxon>Coccidia</taxon>
        <taxon>Eucoccidiorida</taxon>
        <taxon>Eimeriorina</taxon>
        <taxon>Eimeriidae</taxon>
        <taxon>Eimeria</taxon>
    </lineage>
</organism>
<sequence length="489" mass="51104">MRVLLKISFLLLFLPVVFLDAFQLYVHRNKPCSFLSSSSGQGSSRSNRTTANRSHPYSAQVRHLAASADGGAAGAAANAGKAAAAEGTLAAVGPAAPAPAAQLDTALIKKLRQLTSAGYGACIRALQHSGGDVPKAVQWLRQQGAADVAAAAAAAADATGTNSNDNVKEGIIGTFRLEAAPAAAATGAVAATAVAGVERVAAVHVTCSSDFVSHSDVFCAAARRAAAAACSSPEFAAAASAAAARGRLPQEQAQLLQQLLALPVLTSESAAGTPAAAADAATTDAEAVKAAATETVGTDLAYTSRLVGEKVQLKGFAVREALRGSGIVSSYSHQPAAADAAALVVLLHLSYKLQQQQEQQQEQQQQEFEKQIRNLGRQICLHIAASRPLAVRVEDLPPDMVAQERQYVLSSMNSSSNSSKNKDMPEALKQKIVEGKMGKWYQETVLLKQPWALDDSKRSTEKVLQEAERLLKAKINIEGFDLLEVKPHS</sequence>
<dbReference type="Gene3D" id="3.30.479.20">
    <property type="entry name" value="Elongation factor Ts, dimerisation domain"/>
    <property type="match status" value="2"/>
</dbReference>
<evidence type="ECO:0000313" key="10">
    <source>
        <dbReference type="Proteomes" id="UP000030763"/>
    </source>
</evidence>
<feature type="region of interest" description="Disordered" evidence="6">
    <location>
        <begin position="35"/>
        <end position="56"/>
    </location>
</feature>
<reference evidence="9" key="1">
    <citation type="submission" date="2013-10" db="EMBL/GenBank/DDBJ databases">
        <title>Genomic analysis of the causative agents of coccidiosis in chickens.</title>
        <authorList>
            <person name="Reid A.J."/>
            <person name="Blake D."/>
            <person name="Billington K."/>
            <person name="Browne H."/>
            <person name="Dunn M."/>
            <person name="Hung S."/>
            <person name="Kawahara F."/>
            <person name="Miranda-Saavedra D."/>
            <person name="Mourier T."/>
            <person name="Nagra H."/>
            <person name="Otto T.D."/>
            <person name="Rawlings N."/>
            <person name="Sanchez A."/>
            <person name="Sanders M."/>
            <person name="Subramaniam C."/>
            <person name="Tay Y."/>
            <person name="Dear P."/>
            <person name="Doerig C."/>
            <person name="Gruber A."/>
            <person name="Parkinson J."/>
            <person name="Shirley M."/>
            <person name="Wan K.L."/>
            <person name="Berriman M."/>
            <person name="Tomley F."/>
            <person name="Pain A."/>
        </authorList>
    </citation>
    <scope>NUCLEOTIDE SEQUENCE [LARGE SCALE GENOMIC DNA]</scope>
    <source>
        <strain evidence="9">Weybridge</strain>
    </source>
</reference>
<gene>
    <name evidence="9" type="ORF">EMWEY_00010650</name>
</gene>
<dbReference type="Gene3D" id="1.10.286.20">
    <property type="match status" value="1"/>
</dbReference>
<dbReference type="Proteomes" id="UP000030763">
    <property type="component" value="Unassembled WGS sequence"/>
</dbReference>
<dbReference type="VEuPathDB" id="ToxoDB:EMWEY_00010650"/>
<proteinExistence type="inferred from homology"/>
<name>U6MIQ4_EIMMA</name>
<feature type="chain" id="PRO_5004673772" description="Elongation factor Ts, mitochondrial" evidence="7">
    <location>
        <begin position="20"/>
        <end position="489"/>
    </location>
</feature>
<dbReference type="InterPro" id="IPR014039">
    <property type="entry name" value="Transl_elong_EFTs/EF1B_dimer"/>
</dbReference>
<dbReference type="InterPro" id="IPR009060">
    <property type="entry name" value="UBA-like_sf"/>
</dbReference>
<keyword evidence="5" id="KW-0175">Coiled coil</keyword>
<dbReference type="GO" id="GO:0070125">
    <property type="term" value="P:mitochondrial translational elongation"/>
    <property type="evidence" value="ECO:0007669"/>
    <property type="project" value="TreeGrafter"/>
</dbReference>
<dbReference type="SUPFAM" id="SSF46934">
    <property type="entry name" value="UBA-like"/>
    <property type="match status" value="1"/>
</dbReference>